<keyword evidence="6" id="KW-1185">Reference proteome</keyword>
<feature type="domain" description="BRO1" evidence="4">
    <location>
        <begin position="1"/>
        <end position="433"/>
    </location>
</feature>
<dbReference type="OrthoDB" id="10266451at2759"/>
<dbReference type="PANTHER" id="PTHR40463">
    <property type="entry name" value="PH-RESPONSE REGULATOR PROTEIN PALC"/>
    <property type="match status" value="1"/>
</dbReference>
<dbReference type="GeneID" id="27907243"/>
<proteinExistence type="inferred from homology"/>
<dbReference type="GO" id="GO:0005886">
    <property type="term" value="C:plasma membrane"/>
    <property type="evidence" value="ECO:0007669"/>
    <property type="project" value="TreeGrafter"/>
</dbReference>
<dbReference type="SMART" id="SM01041">
    <property type="entry name" value="BRO1"/>
    <property type="match status" value="1"/>
</dbReference>
<dbReference type="eggNOG" id="ENOG502QWTM">
    <property type="taxonomic scope" value="Eukaryota"/>
</dbReference>
<accession>N1QGN4</accession>
<gene>
    <name evidence="5" type="ORF">SEPMUDRAFT_75480</name>
</gene>
<dbReference type="PROSITE" id="PS51180">
    <property type="entry name" value="BRO1"/>
    <property type="match status" value="1"/>
</dbReference>
<protein>
    <recommendedName>
        <fullName evidence="2">pH-response regulator protein palC</fullName>
    </recommendedName>
</protein>
<dbReference type="Gene3D" id="1.25.40.280">
    <property type="entry name" value="alix/aip1 like domains"/>
    <property type="match status" value="1"/>
</dbReference>
<evidence type="ECO:0000256" key="3">
    <source>
        <dbReference type="SAM" id="MobiDB-lite"/>
    </source>
</evidence>
<dbReference type="InterPro" id="IPR004328">
    <property type="entry name" value="BRO1_dom"/>
</dbReference>
<dbReference type="OMA" id="PNDKEWM"/>
<dbReference type="RefSeq" id="XP_016764502.1">
    <property type="nucleotide sequence ID" value="XM_016910106.1"/>
</dbReference>
<evidence type="ECO:0000256" key="1">
    <source>
        <dbReference type="ARBA" id="ARBA00010997"/>
    </source>
</evidence>
<dbReference type="Proteomes" id="UP000016931">
    <property type="component" value="Unassembled WGS sequence"/>
</dbReference>
<dbReference type="GO" id="GO:0071467">
    <property type="term" value="P:cellular response to pH"/>
    <property type="evidence" value="ECO:0007669"/>
    <property type="project" value="InterPro"/>
</dbReference>
<dbReference type="Pfam" id="PF03097">
    <property type="entry name" value="BRO1"/>
    <property type="match status" value="1"/>
</dbReference>
<reference evidence="5 6" key="1">
    <citation type="journal article" date="2012" name="PLoS Pathog.">
        <title>Diverse lifestyles and strategies of plant pathogenesis encoded in the genomes of eighteen Dothideomycetes fungi.</title>
        <authorList>
            <person name="Ohm R.A."/>
            <person name="Feau N."/>
            <person name="Henrissat B."/>
            <person name="Schoch C.L."/>
            <person name="Horwitz B.A."/>
            <person name="Barry K.W."/>
            <person name="Condon B.J."/>
            <person name="Copeland A.C."/>
            <person name="Dhillon B."/>
            <person name="Glaser F."/>
            <person name="Hesse C.N."/>
            <person name="Kosti I."/>
            <person name="LaButti K."/>
            <person name="Lindquist E.A."/>
            <person name="Lucas S."/>
            <person name="Salamov A.A."/>
            <person name="Bradshaw R.E."/>
            <person name="Ciuffetti L."/>
            <person name="Hamelin R.C."/>
            <person name="Kema G.H.J."/>
            <person name="Lawrence C."/>
            <person name="Scott J.A."/>
            <person name="Spatafora J.W."/>
            <person name="Turgeon B.G."/>
            <person name="de Wit P.J.G.M."/>
            <person name="Zhong S."/>
            <person name="Goodwin S.B."/>
            <person name="Grigoriev I.V."/>
        </authorList>
    </citation>
    <scope>NUCLEOTIDE SEQUENCE [LARGE SCALE GENOMIC DNA]</scope>
    <source>
        <strain evidence="5 6">SO2202</strain>
    </source>
</reference>
<dbReference type="PANTHER" id="PTHR40463:SF1">
    <property type="entry name" value="PH-RESPONSE REGULATOR PROTEIN PALC"/>
    <property type="match status" value="1"/>
</dbReference>
<feature type="region of interest" description="Disordered" evidence="3">
    <location>
        <begin position="440"/>
        <end position="491"/>
    </location>
</feature>
<dbReference type="InterPro" id="IPR037505">
    <property type="entry name" value="pH-resp_palC"/>
</dbReference>
<organism evidence="5 6">
    <name type="scientific">Sphaerulina musiva (strain SO2202)</name>
    <name type="common">Poplar stem canker fungus</name>
    <name type="synonym">Septoria musiva</name>
    <dbReference type="NCBI Taxonomy" id="692275"/>
    <lineage>
        <taxon>Eukaryota</taxon>
        <taxon>Fungi</taxon>
        <taxon>Dikarya</taxon>
        <taxon>Ascomycota</taxon>
        <taxon>Pezizomycotina</taxon>
        <taxon>Dothideomycetes</taxon>
        <taxon>Dothideomycetidae</taxon>
        <taxon>Mycosphaerellales</taxon>
        <taxon>Mycosphaerellaceae</taxon>
        <taxon>Sphaerulina</taxon>
    </lineage>
</organism>
<dbReference type="HOGENOM" id="CLU_023703_0_0_1"/>
<evidence type="ECO:0000259" key="4">
    <source>
        <dbReference type="PROSITE" id="PS51180"/>
    </source>
</evidence>
<name>N1QGN4_SPHMS</name>
<dbReference type="EMBL" id="KB456260">
    <property type="protein sequence ID" value="EMF16381.1"/>
    <property type="molecule type" value="Genomic_DNA"/>
</dbReference>
<dbReference type="AlphaFoldDB" id="N1QGN4"/>
<comment type="similarity">
    <text evidence="1">Belongs to the palC family.</text>
</comment>
<evidence type="ECO:0000313" key="5">
    <source>
        <dbReference type="EMBL" id="EMF16381.1"/>
    </source>
</evidence>
<evidence type="ECO:0000313" key="6">
    <source>
        <dbReference type="Proteomes" id="UP000016931"/>
    </source>
</evidence>
<dbReference type="InterPro" id="IPR038499">
    <property type="entry name" value="BRO1_sf"/>
</dbReference>
<sequence>MPFPFTLPTTSSVLLSDFFDSVTHPSLPLTATTKRSVLKDVLKKHKRLSPPARETNLPAVQNAVQGYLPYLLALNAGSGYRDVGPEKLDVEIKRVLEVEWRSILSTSLPARETPRAKLTGVHHEIAFTLSTLAYTSSLLARSQLRLLYGTDVLSSDQRTSIIATAMKHLMEAHGIHTYLLSLPSSSTSASLDSAPIDIHSSTISALASLALAEATIIVVAKDDPYTAAVSEVRNAENKDWMFKAPSIPKVRAHLYARFCLAAAEHANTASSLLSGTKIDEDLLKYATHLRSTARGKAARFLAIDAELASKTGEALAWLKGARKELGLPIEAASEDGNNRRRGLKGLKQTWQEKREDRKIESAGKEWGMDAGRLEEARVVEMLESKWDRENNTINIQIVPPWEPLLANMPSGREYHSQTAWRPMEMDQDVLVRMRAPPEPEERAFRGVEADSGDEEEEQGAKGENSNKSAAIGAFPGTGGEYSRSGTSTSYY</sequence>
<evidence type="ECO:0000256" key="2">
    <source>
        <dbReference type="ARBA" id="ARBA00022193"/>
    </source>
</evidence>
<dbReference type="STRING" id="692275.N1QGN4"/>